<evidence type="ECO:0000256" key="5">
    <source>
        <dbReference type="ARBA" id="ARBA00022553"/>
    </source>
</evidence>
<dbReference type="PROSITE" id="PS00606">
    <property type="entry name" value="KS3_1"/>
    <property type="match status" value="2"/>
</dbReference>
<keyword evidence="5" id="KW-0597">Phosphoprotein</keyword>
<dbReference type="EMBL" id="CP019288">
    <property type="protein sequence ID" value="QHI36097.1"/>
    <property type="molecule type" value="Genomic_DNA"/>
</dbReference>
<evidence type="ECO:0000256" key="3">
    <source>
        <dbReference type="ARBA" id="ARBA00022450"/>
    </source>
</evidence>
<evidence type="ECO:0000256" key="7">
    <source>
        <dbReference type="ARBA" id="ARBA00022737"/>
    </source>
</evidence>
<dbReference type="Pfam" id="PF21394">
    <property type="entry name" value="Beta-ketacyl_N"/>
    <property type="match status" value="1"/>
</dbReference>
<dbReference type="InterPro" id="IPR049551">
    <property type="entry name" value="PKS_DH_C"/>
</dbReference>
<dbReference type="PROSITE" id="PS52004">
    <property type="entry name" value="KS3_2"/>
    <property type="match status" value="2"/>
</dbReference>
<dbReference type="InterPro" id="IPR036291">
    <property type="entry name" value="NAD(P)-bd_dom_sf"/>
</dbReference>
<protein>
    <submittedName>
        <fullName evidence="13">Polyketide synthase PksM</fullName>
    </submittedName>
</protein>
<dbReference type="GO" id="GO:0005737">
    <property type="term" value="C:cytoplasm"/>
    <property type="evidence" value="ECO:0007669"/>
    <property type="project" value="UniProtKB-SubCell"/>
</dbReference>
<evidence type="ECO:0000259" key="10">
    <source>
        <dbReference type="PROSITE" id="PS50075"/>
    </source>
</evidence>
<dbReference type="SMART" id="SM00823">
    <property type="entry name" value="PKS_PP"/>
    <property type="match status" value="2"/>
</dbReference>
<feature type="active site" description="Proton acceptor; for dehydratase activity" evidence="9">
    <location>
        <position position="2084"/>
    </location>
</feature>
<evidence type="ECO:0000256" key="9">
    <source>
        <dbReference type="PROSITE-ProRule" id="PRU01363"/>
    </source>
</evidence>
<dbReference type="InterPro" id="IPR049900">
    <property type="entry name" value="PKS_mFAS_DH"/>
</dbReference>
<proteinExistence type="predicted"/>
<dbReference type="PANTHER" id="PTHR43775">
    <property type="entry name" value="FATTY ACID SYNTHASE"/>
    <property type="match status" value="1"/>
</dbReference>
<dbReference type="InterPro" id="IPR042104">
    <property type="entry name" value="PKS_dehydratase_sf"/>
</dbReference>
<feature type="region of interest" description="N-terminal hotdog fold" evidence="9">
    <location>
        <begin position="2055"/>
        <end position="2173"/>
    </location>
</feature>
<dbReference type="Gene3D" id="1.10.1200.10">
    <property type="entry name" value="ACP-like"/>
    <property type="match status" value="2"/>
</dbReference>
<dbReference type="SUPFAM" id="SSF47336">
    <property type="entry name" value="ACP-like"/>
    <property type="match status" value="2"/>
</dbReference>
<evidence type="ECO:0000313" key="14">
    <source>
        <dbReference type="Proteomes" id="UP000464657"/>
    </source>
</evidence>
<feature type="domain" description="Carrier" evidence="10">
    <location>
        <begin position="4"/>
        <end position="81"/>
    </location>
</feature>
<evidence type="ECO:0000256" key="6">
    <source>
        <dbReference type="ARBA" id="ARBA00022679"/>
    </source>
</evidence>
<evidence type="ECO:0000259" key="12">
    <source>
        <dbReference type="PROSITE" id="PS52019"/>
    </source>
</evidence>
<dbReference type="PROSITE" id="PS52019">
    <property type="entry name" value="PKS_MFAS_DH"/>
    <property type="match status" value="1"/>
</dbReference>
<dbReference type="OrthoDB" id="1230081at2"/>
<dbReference type="PANTHER" id="PTHR43775:SF37">
    <property type="entry name" value="SI:DKEY-61P9.11"/>
    <property type="match status" value="1"/>
</dbReference>
<dbReference type="SUPFAM" id="SSF51735">
    <property type="entry name" value="NAD(P)-binding Rossmann-fold domains"/>
    <property type="match status" value="1"/>
</dbReference>
<accession>A0A7L4ZI04</accession>
<dbReference type="GO" id="GO:0006633">
    <property type="term" value="P:fatty acid biosynthetic process"/>
    <property type="evidence" value="ECO:0007669"/>
    <property type="project" value="InterPro"/>
</dbReference>
<dbReference type="InterPro" id="IPR049552">
    <property type="entry name" value="PKS_DH_N"/>
</dbReference>
<dbReference type="SMART" id="SM00822">
    <property type="entry name" value="PKS_KR"/>
    <property type="match status" value="1"/>
</dbReference>
<dbReference type="InterPro" id="IPR006162">
    <property type="entry name" value="Ppantetheine_attach_site"/>
</dbReference>
<dbReference type="GO" id="GO:0031177">
    <property type="term" value="F:phosphopantetheine binding"/>
    <property type="evidence" value="ECO:0007669"/>
    <property type="project" value="InterPro"/>
</dbReference>
<dbReference type="SUPFAM" id="SSF53901">
    <property type="entry name" value="Thiolase-like"/>
    <property type="match status" value="2"/>
</dbReference>
<comment type="pathway">
    <text evidence="2">Antibiotic biosynthesis.</text>
</comment>
<feature type="domain" description="Ketosynthase family 3 (KS3)" evidence="11">
    <location>
        <begin position="164"/>
        <end position="591"/>
    </location>
</feature>
<gene>
    <name evidence="13" type="primary">pksM</name>
    <name evidence="13" type="ORF">IMCC3317_14510</name>
</gene>
<dbReference type="GO" id="GO:0005886">
    <property type="term" value="C:plasma membrane"/>
    <property type="evidence" value="ECO:0007669"/>
    <property type="project" value="TreeGrafter"/>
</dbReference>
<dbReference type="InterPro" id="IPR020807">
    <property type="entry name" value="PKS_DH"/>
</dbReference>
<dbReference type="PROSITE" id="PS00012">
    <property type="entry name" value="PHOSPHOPANTETHEINE"/>
    <property type="match status" value="1"/>
</dbReference>
<comment type="subcellular location">
    <subcellularLocation>
        <location evidence="1">Cytoplasm</location>
    </subcellularLocation>
</comment>
<dbReference type="InterPro" id="IPR014030">
    <property type="entry name" value="Ketoacyl_synth_N"/>
</dbReference>
<dbReference type="InterPro" id="IPR049490">
    <property type="entry name" value="C883_1060-like_KR_N"/>
</dbReference>
<dbReference type="InterPro" id="IPR009081">
    <property type="entry name" value="PP-bd_ACP"/>
</dbReference>
<keyword evidence="3" id="KW-0596">Phosphopantetheine</keyword>
<evidence type="ECO:0000259" key="11">
    <source>
        <dbReference type="PROSITE" id="PS52004"/>
    </source>
</evidence>
<dbReference type="InterPro" id="IPR016039">
    <property type="entry name" value="Thiolase-like"/>
</dbReference>
<dbReference type="Gene3D" id="1.10.1240.100">
    <property type="match status" value="2"/>
</dbReference>
<dbReference type="Pfam" id="PF22336">
    <property type="entry name" value="RhiE-like_linker"/>
    <property type="match status" value="2"/>
</dbReference>
<dbReference type="InterPro" id="IPR020841">
    <property type="entry name" value="PKS_Beta-ketoAc_synthase_dom"/>
</dbReference>
<evidence type="ECO:0000256" key="4">
    <source>
        <dbReference type="ARBA" id="ARBA00022490"/>
    </source>
</evidence>
<dbReference type="GO" id="GO:0004315">
    <property type="term" value="F:3-oxoacyl-[acyl-carrier-protein] synthase activity"/>
    <property type="evidence" value="ECO:0007669"/>
    <property type="project" value="InterPro"/>
</dbReference>
<evidence type="ECO:0000256" key="2">
    <source>
        <dbReference type="ARBA" id="ARBA00004792"/>
    </source>
</evidence>
<dbReference type="PROSITE" id="PS50075">
    <property type="entry name" value="CARRIER"/>
    <property type="match status" value="1"/>
</dbReference>
<feature type="domain" description="PKS/mFAS DH" evidence="12">
    <location>
        <begin position="2055"/>
        <end position="2339"/>
    </location>
</feature>
<keyword evidence="6" id="KW-0808">Transferase</keyword>
<dbReference type="Pfam" id="PF00550">
    <property type="entry name" value="PP-binding"/>
    <property type="match status" value="2"/>
</dbReference>
<feature type="region of interest" description="C-terminal hotdog fold" evidence="9">
    <location>
        <begin position="2192"/>
        <end position="2339"/>
    </location>
</feature>
<dbReference type="InterPro" id="IPR013968">
    <property type="entry name" value="PKS_KR"/>
</dbReference>
<dbReference type="GO" id="GO:0004312">
    <property type="term" value="F:fatty acid synthase activity"/>
    <property type="evidence" value="ECO:0007669"/>
    <property type="project" value="TreeGrafter"/>
</dbReference>
<organism evidence="13 14">
    <name type="scientific">Kordia antarctica</name>
    <dbReference type="NCBI Taxonomy" id="1218801"/>
    <lineage>
        <taxon>Bacteria</taxon>
        <taxon>Pseudomonadati</taxon>
        <taxon>Bacteroidota</taxon>
        <taxon>Flavobacteriia</taxon>
        <taxon>Flavobacteriales</taxon>
        <taxon>Flavobacteriaceae</taxon>
        <taxon>Kordia</taxon>
    </lineage>
</organism>
<dbReference type="Pfam" id="PF14765">
    <property type="entry name" value="PS-DH"/>
    <property type="match status" value="1"/>
</dbReference>
<dbReference type="Pfam" id="PF00109">
    <property type="entry name" value="ketoacyl-synt"/>
    <property type="match status" value="2"/>
</dbReference>
<evidence type="ECO:0000313" key="13">
    <source>
        <dbReference type="EMBL" id="QHI36097.1"/>
    </source>
</evidence>
<comment type="function">
    <text evidence="8">Involved in production of the polyketide antibiotic thailandamide.</text>
</comment>
<dbReference type="CDD" id="cd08953">
    <property type="entry name" value="KR_2_SDR_x"/>
    <property type="match status" value="1"/>
</dbReference>
<dbReference type="Proteomes" id="UP000464657">
    <property type="component" value="Chromosome"/>
</dbReference>
<dbReference type="InterPro" id="IPR054514">
    <property type="entry name" value="RhiE-like_linker"/>
</dbReference>
<dbReference type="SMART" id="SM00826">
    <property type="entry name" value="PKS_DH"/>
    <property type="match status" value="1"/>
</dbReference>
<dbReference type="InterPro" id="IPR057326">
    <property type="entry name" value="KR_dom"/>
</dbReference>
<dbReference type="InterPro" id="IPR036736">
    <property type="entry name" value="ACP-like_sf"/>
</dbReference>
<feature type="active site" description="Proton donor; for dehydratase activity" evidence="9">
    <location>
        <position position="2253"/>
    </location>
</feature>
<dbReference type="Pfam" id="PF02801">
    <property type="entry name" value="Ketoacyl-synt_C"/>
    <property type="match status" value="2"/>
</dbReference>
<dbReference type="GO" id="GO:0071770">
    <property type="term" value="P:DIM/DIP cell wall layer assembly"/>
    <property type="evidence" value="ECO:0007669"/>
    <property type="project" value="TreeGrafter"/>
</dbReference>
<dbReference type="InterPro" id="IPR020806">
    <property type="entry name" value="PKS_PP-bd"/>
</dbReference>
<evidence type="ECO:0000256" key="1">
    <source>
        <dbReference type="ARBA" id="ARBA00004496"/>
    </source>
</evidence>
<dbReference type="FunFam" id="3.40.47.10:FF:000019">
    <property type="entry name" value="Polyketide synthase type I"/>
    <property type="match status" value="2"/>
</dbReference>
<keyword evidence="14" id="KW-1185">Reference proteome</keyword>
<keyword evidence="4" id="KW-0963">Cytoplasm</keyword>
<name>A0A7L4ZI04_9FLAO</name>
<dbReference type="RefSeq" id="WP_160128825.1">
    <property type="nucleotide sequence ID" value="NZ_CP019288.1"/>
</dbReference>
<dbReference type="Gene3D" id="3.40.50.720">
    <property type="entry name" value="NAD(P)-binding Rossmann-like Domain"/>
    <property type="match status" value="1"/>
</dbReference>
<dbReference type="Pfam" id="PF08659">
    <property type="entry name" value="KR"/>
    <property type="match status" value="1"/>
</dbReference>
<sequence>MNSLTKIQIQNSLIKSLAAALYLEPSEIDADKSFTDIGLDSIVGVEWIKAINKEFGLELSSTKVYDYSTVNELTAFLVKELANKPTSVVEEKPTQTPIEAKPSIKVEAVVKPKVQIQSPIQVIAEPQPQSSATLNSLKSFPTLTKKTREKQVEKVVKSEKGFEDEKIAIVGISGRYPQAKNLDQYWENLKAGKNSVVEIPKSRWDVDKHYDPDPTKKDKIYCKWLGMLDDVDCFDPLFFQISPAEAETMDPQHRIFLEESYKAFEDAGYARKTLSDEKCGVYMGIMSNEYSYIMSKDESNSSVNTTANSFAIGAARISYFLNLKGPAIPFDTACSSSLVAMHVACQGLLNNEIDMALAGGVSLYLAPESYFGMCQAGMLSAEGQCKTFDDSANGFVPGEGAGAVVLKRLKDAERDNDHIYGVILGSGINQDGKTNGITAPSVNSQIELEREIYSRYNIDPATISYVEAHGTGTKLGDPIELEALSTSFSEKTDKRNYCAIGSVKSNLGHTSGAAGMASLHKVLLSMQNKTLVPSLNVEKENVIFDFEKSPFYISRETKEWNQLPGIESPLRRAAISAFGFSGTNAHVVIEEYPQEKNDANKRPAIDASGVLIAISARTEDQLQQKVTDLYDHISSKKSSINLEDVAYTLQVGREEMKKRVAIVVNSVAQLCDKLEEYIIGTGNIPNLYTTKSSKNAETFEADEAFEKLVDEWITAKNNTKLAEIWANGFELDWNKFYGDHKPNRINLPTYPFAKEKYWAPKPQNLEILDTLTDSIADSIVDNLTDTIISADVIKQSEEKPSKQYYRTRWEAMTLAQNSEDEAKLNGPVLIFDVNGELFKTYKNKYNQSQDENNIVFVKLGGVFEELDANVYSINQEREEDFIQLLETLENKKLLPSKIIYQSSLQLSLEEKSGVTQQLNSGIYALFFLSKALMRLKTQKPLKILTLLPNTDTLETPLNEALGGFFKTLTLENPKYQAKIILLDHKKEDQINVSDKLQLTTNEFEDENWNKNEVKYIFHKNNQYKRYIRTLTSFTPAQNNLTDLPIKHNGVYLISGGIGGLGYLFSEYLAKKFQCKLVLFGRSPLNEKHQEKLDKLKAFNTEAYYIQADVTNLEDMEMLVKVTKDKFSHINGIIHSAGVSRDSFILKKTTEEMQQVIDPKVYGAINLDKATKDENLDLFVLFSSIAGVLGNFGQCDYAYGNHFLDAFAGYRNTLANDNERFGKTLSINWPFWKDGGIQLPENEIEQGKKLIGIYPIETAIGLEYFEQFLCSDITQGVALYGKASKISAYLQQETTNENEESKAVSTTIDISVIDTSVLLEKTETYLKELIGTEIKLDPARIDSDEKFDAFGIDSIIIGRINLTIEKDLGSQSKTLLYEFPTIKELSAHLHVEAKQQLIKLFDMSPKNVEVAIVTKETKVVATPAYTEEKGIDSHVENEPIAIIGVHGIYPKSEDVNKYWENIKKGKNLVDVVPEDRWDCEAYYDENPEKSTEGKIYSKWGGFIKDVDKFDPKFFNITTEDANMMDPQERLFLESVWGTIEDAGYTKNSLKTHYSKGKGSDVGVFVGVTTHTYNLIALDEWNKGNYLNSSSLTWSIANRVSYLMDFQGPSMPIDTACSSSLVSIHMACESLRKKECQVAIAGGVNLYLHHSKYHSLCKKGMLAKGNKNYSFGAGDDGFVPGEGVGSVLLKPLSKAIADKDHIYAVVKGSAVGHGGSSNGYSAPNPNSQATLIEETLQNAKVHPETISYVEGHGTGTQLGDSLEILSLNNAFKSKVEKKQFCSIGSVKANIGHTESAAGIAGVTKILLQLKHKLLAPTINSEEVNPNINFEKSPFYLQHTLSKWEHLPNVPRRALINSFGAGGVNACLVLEEFVDAKTKVEKPKETGSHLIVFSAKSNESLLKYVNKYLIVLGENRNLSLADLAYTLQTGREAMQVRLAFIVSNRIELMEQIKNWKQDISDKNIFETKEGTVQTIKNPTKEEKIHIDSLLENKNLTELAKIWIEGIKMDWENLYTTVDEPKRVSLPTYPFAKERYWITDNTPTNKQTKTARNNTEQLHPLVSHNISTLRQIGFSSLLDHTEYYAEDHKVNGVKIFPGAGFLEIASVSGSLAGEKKVQKIKDIVWIHPLTFQDVPKSIQTYLKQSGSGTQYEVTSLNEVSERITHCEGKILYQDNSNHSNGVDEKIDLEALTNTCHTTITSSNYYESFEKSGIKYGAAFQTVRELHISDSFALAKLEIATNLQTDFDQYMLHPSLLDGALQTVAGLVGSTNTDKSYLPFAIDELEIIRPLTQTCYAFVEFADHKGNMQSDIKKFNIQIVNRKGALLVRIKNFYARAIATVETPSQQATVSQ</sequence>
<dbReference type="Gene3D" id="3.10.129.110">
    <property type="entry name" value="Polyketide synthase dehydratase"/>
    <property type="match status" value="1"/>
</dbReference>
<dbReference type="CDD" id="cd00833">
    <property type="entry name" value="PKS"/>
    <property type="match status" value="2"/>
</dbReference>
<dbReference type="SMART" id="SM00825">
    <property type="entry name" value="PKS_KS"/>
    <property type="match status" value="2"/>
</dbReference>
<dbReference type="InterPro" id="IPR050091">
    <property type="entry name" value="PKS_NRPS_Biosynth_Enz"/>
</dbReference>
<dbReference type="Gene3D" id="3.40.47.10">
    <property type="match status" value="2"/>
</dbReference>
<keyword evidence="7" id="KW-0677">Repeat</keyword>
<reference evidence="13 14" key="1">
    <citation type="journal article" date="2013" name="Int. J. Syst. Evol. Microbiol.">
        <title>Kordia antarctica sp. nov., isolated from Antarctic seawater.</title>
        <authorList>
            <person name="Baek K."/>
            <person name="Choi A."/>
            <person name="Kang I."/>
            <person name="Lee K."/>
            <person name="Cho J.C."/>
        </authorList>
    </citation>
    <scope>NUCLEOTIDE SEQUENCE [LARGE SCALE GENOMIC DNA]</scope>
    <source>
        <strain evidence="13 14">IMCC3317</strain>
    </source>
</reference>
<evidence type="ECO:0000256" key="8">
    <source>
        <dbReference type="ARBA" id="ARBA00054155"/>
    </source>
</evidence>
<dbReference type="InterPro" id="IPR014031">
    <property type="entry name" value="Ketoacyl_synth_C"/>
</dbReference>
<feature type="domain" description="Ketosynthase family 3 (KS3)" evidence="11">
    <location>
        <begin position="1436"/>
        <end position="1869"/>
    </location>
</feature>
<dbReference type="InterPro" id="IPR018201">
    <property type="entry name" value="Ketoacyl_synth_AS"/>
</dbReference>
<dbReference type="KEGG" id="kan:IMCC3317_14510"/>
<dbReference type="SMART" id="SM01294">
    <property type="entry name" value="PKS_PP_betabranch"/>
    <property type="match status" value="2"/>
</dbReference>
<dbReference type="Pfam" id="PF21089">
    <property type="entry name" value="PKS_DH_N"/>
    <property type="match status" value="1"/>
</dbReference>